<proteinExistence type="predicted"/>
<dbReference type="EMBL" id="HBED01024889">
    <property type="protein sequence ID" value="CAD8313536.1"/>
    <property type="molecule type" value="Transcribed_RNA"/>
</dbReference>
<evidence type="ECO:0000313" key="2">
    <source>
        <dbReference type="EMBL" id="CAD8313536.1"/>
    </source>
</evidence>
<feature type="region of interest" description="Disordered" evidence="1">
    <location>
        <begin position="112"/>
        <end position="132"/>
    </location>
</feature>
<accession>A0A7R9W3W6</accession>
<evidence type="ECO:0000256" key="1">
    <source>
        <dbReference type="SAM" id="MobiDB-lite"/>
    </source>
</evidence>
<name>A0A7R9W3W6_9STRA</name>
<protein>
    <submittedName>
        <fullName evidence="2">Uncharacterized protein</fullName>
    </submittedName>
</protein>
<dbReference type="AlphaFoldDB" id="A0A7R9W3W6"/>
<reference evidence="2" key="1">
    <citation type="submission" date="2021-01" db="EMBL/GenBank/DDBJ databases">
        <authorList>
            <person name="Corre E."/>
            <person name="Pelletier E."/>
            <person name="Niang G."/>
            <person name="Scheremetjew M."/>
            <person name="Finn R."/>
            <person name="Kale V."/>
            <person name="Holt S."/>
            <person name="Cochrane G."/>
            <person name="Meng A."/>
            <person name="Brown T."/>
            <person name="Cohen L."/>
        </authorList>
    </citation>
    <scope>NUCLEOTIDE SEQUENCE</scope>
    <source>
        <strain evidence="2">CCMP147</strain>
    </source>
</reference>
<organism evidence="2">
    <name type="scientific">Pseudictyota dubia</name>
    <dbReference type="NCBI Taxonomy" id="2749911"/>
    <lineage>
        <taxon>Eukaryota</taxon>
        <taxon>Sar</taxon>
        <taxon>Stramenopiles</taxon>
        <taxon>Ochrophyta</taxon>
        <taxon>Bacillariophyta</taxon>
        <taxon>Mediophyceae</taxon>
        <taxon>Biddulphiophycidae</taxon>
        <taxon>Eupodiscales</taxon>
        <taxon>Odontellaceae</taxon>
        <taxon>Pseudictyota</taxon>
    </lineage>
</organism>
<feature type="compositionally biased region" description="Low complexity" evidence="1">
    <location>
        <begin position="115"/>
        <end position="132"/>
    </location>
</feature>
<sequence>MGLLVDVAIDAPTAAVNNSSIVLSDGMLGGSGGEIRMLNPELESVPEEERKCLGRIEALEVRMMEREERDAWEMMATQQLQRAARASKDRRDFTAAVATDLDRVLGGNKDEVIGPWAAPDPGSSSASCSFSP</sequence>
<gene>
    <name evidence="2" type="ORF">TDUB1175_LOCUS12325</name>
</gene>